<dbReference type="RefSeq" id="WP_111598543.1">
    <property type="nucleotide sequence ID" value="NZ_QLLL01000005.1"/>
</dbReference>
<accession>A0A327QR22</accession>
<dbReference type="OrthoDB" id="9800162at2"/>
<dbReference type="SUPFAM" id="SSF47240">
    <property type="entry name" value="Ferritin-like"/>
    <property type="match status" value="1"/>
</dbReference>
<dbReference type="Gene3D" id="1.20.1260.10">
    <property type="match status" value="1"/>
</dbReference>
<dbReference type="CDD" id="cd00657">
    <property type="entry name" value="Ferritin_like"/>
    <property type="match status" value="1"/>
</dbReference>
<dbReference type="Pfam" id="PF12902">
    <property type="entry name" value="Ferritin-like"/>
    <property type="match status" value="1"/>
</dbReference>
<feature type="domain" description="Iminophenyl-pyruvate dimer synthase" evidence="1">
    <location>
        <begin position="25"/>
        <end position="229"/>
    </location>
</feature>
<dbReference type="InterPro" id="IPR026820">
    <property type="entry name" value="VioB/RebD_dom"/>
</dbReference>
<proteinExistence type="predicted"/>
<sequence>MLRINPTLVSNILSAQSLEELHPMVQGAIELEHSTIPPYLTALFSFKRGKGKEVRPIIESIVIEEMLHMTIASNILNALNGRPQIDKPAFVPNYKCPLPMGINVGFEVGLEKCSIDVVQNVFMEIEEPETILNINYAVKATDTYKTIGEFYGALAKKIDELAPDIMPGDPAKQVVANNYFPPDELFAIRTKQDAIAAIDIIVEQGEGTSTEPVDMYGEVAHYYRFKEIVMGKKLIKDPHADHGYSYSGAPVPFSNDDVWNIFPTTKVWMLPPGSEQWHRAQEFNYFYTMLLEGLHRTFNGEPTFLSNTMGLMYDVKLTGEKLCEMKFPGKDGFYVGPTFEYQKQPPQQM</sequence>
<evidence type="ECO:0000313" key="3">
    <source>
        <dbReference type="Proteomes" id="UP000249547"/>
    </source>
</evidence>
<gene>
    <name evidence="2" type="ORF">LX64_03127</name>
</gene>
<dbReference type="Proteomes" id="UP000249547">
    <property type="component" value="Unassembled WGS sequence"/>
</dbReference>
<dbReference type="PANTHER" id="PTHR34400:SF4">
    <property type="entry name" value="MEMBRANE PROTEIN"/>
    <property type="match status" value="1"/>
</dbReference>
<keyword evidence="3" id="KW-1185">Reference proteome</keyword>
<dbReference type="EMBL" id="QLLL01000005">
    <property type="protein sequence ID" value="RAJ04247.1"/>
    <property type="molecule type" value="Genomic_DNA"/>
</dbReference>
<organism evidence="2 3">
    <name type="scientific">Chitinophaga skermanii</name>
    <dbReference type="NCBI Taxonomy" id="331697"/>
    <lineage>
        <taxon>Bacteria</taxon>
        <taxon>Pseudomonadati</taxon>
        <taxon>Bacteroidota</taxon>
        <taxon>Chitinophagia</taxon>
        <taxon>Chitinophagales</taxon>
        <taxon>Chitinophagaceae</taxon>
        <taxon>Chitinophaga</taxon>
    </lineage>
</organism>
<protein>
    <submittedName>
        <fullName evidence="2">Ferritin-like protein</fullName>
    </submittedName>
</protein>
<dbReference type="AlphaFoldDB" id="A0A327QR22"/>
<dbReference type="PANTHER" id="PTHR34400">
    <property type="match status" value="1"/>
</dbReference>
<dbReference type="InterPro" id="IPR009078">
    <property type="entry name" value="Ferritin-like_SF"/>
</dbReference>
<comment type="caution">
    <text evidence="2">The sequence shown here is derived from an EMBL/GenBank/DDBJ whole genome shotgun (WGS) entry which is preliminary data.</text>
</comment>
<name>A0A327QR22_9BACT</name>
<evidence type="ECO:0000313" key="2">
    <source>
        <dbReference type="EMBL" id="RAJ04247.1"/>
    </source>
</evidence>
<evidence type="ECO:0000259" key="1">
    <source>
        <dbReference type="Pfam" id="PF12902"/>
    </source>
</evidence>
<dbReference type="InterPro" id="IPR012347">
    <property type="entry name" value="Ferritin-like"/>
</dbReference>
<reference evidence="2 3" key="1">
    <citation type="submission" date="2018-06" db="EMBL/GenBank/DDBJ databases">
        <title>Genomic Encyclopedia of Archaeal and Bacterial Type Strains, Phase II (KMG-II): from individual species to whole genera.</title>
        <authorList>
            <person name="Goeker M."/>
        </authorList>
    </citation>
    <scope>NUCLEOTIDE SEQUENCE [LARGE SCALE GENOMIC DNA]</scope>
    <source>
        <strain evidence="2 3">DSM 23857</strain>
    </source>
</reference>